<dbReference type="Proteomes" id="UP000182829">
    <property type="component" value="Unassembled WGS sequence"/>
</dbReference>
<gene>
    <name evidence="2" type="ORF">SAMN05443661_1662</name>
</gene>
<dbReference type="EMBL" id="FORO01000066">
    <property type="protein sequence ID" value="SFJ72374.1"/>
    <property type="molecule type" value="Genomic_DNA"/>
</dbReference>
<protein>
    <submittedName>
        <fullName evidence="2">Uncharacterized protein</fullName>
    </submittedName>
</protein>
<dbReference type="GeneID" id="14209515"/>
<dbReference type="RefSeq" id="WP_005579098.1">
    <property type="nucleotide sequence ID" value="NZ_FORO01000066.1"/>
</dbReference>
<organism evidence="2 3">
    <name type="scientific">Natronobacterium gregoryi</name>
    <dbReference type="NCBI Taxonomy" id="44930"/>
    <lineage>
        <taxon>Archaea</taxon>
        <taxon>Methanobacteriati</taxon>
        <taxon>Methanobacteriota</taxon>
        <taxon>Stenosarchaea group</taxon>
        <taxon>Halobacteria</taxon>
        <taxon>Halobacteriales</taxon>
        <taxon>Natrialbaceae</taxon>
        <taxon>Natronobacterium</taxon>
    </lineage>
</organism>
<keyword evidence="1" id="KW-0812">Transmembrane</keyword>
<keyword evidence="1" id="KW-1133">Transmembrane helix</keyword>
<accession>A0A1I3TMC0</accession>
<reference evidence="2 3" key="1">
    <citation type="submission" date="2016-10" db="EMBL/GenBank/DDBJ databases">
        <authorList>
            <person name="de Groot N.N."/>
        </authorList>
    </citation>
    <scope>NUCLEOTIDE SEQUENCE [LARGE SCALE GENOMIC DNA]</scope>
    <source>
        <strain evidence="2 3">SP2</strain>
    </source>
</reference>
<dbReference type="OMA" id="GMRTEWT"/>
<sequence length="175" mass="18451">MALEQSAGESKTVWSGTVPTAWDLRVVGLVVAVAALAASVNVPYGGVPVAAVAFLVLTAGGFVVHLLGERQLRRLTDGLVERWADAGGTIEDVTRSAEGSRTEWTVHTPDGDVTIGGVPVIPMTQLSIEWQGVSDTMDAGEAEENLDRLAASLYEEIFEIQASPDQTHHSPNSAS</sequence>
<name>A0A1I3TMC0_9EURY</name>
<evidence type="ECO:0000256" key="1">
    <source>
        <dbReference type="SAM" id="Phobius"/>
    </source>
</evidence>
<dbReference type="OrthoDB" id="204383at2157"/>
<feature type="transmembrane region" description="Helical" evidence="1">
    <location>
        <begin position="46"/>
        <end position="67"/>
    </location>
</feature>
<evidence type="ECO:0000313" key="3">
    <source>
        <dbReference type="Proteomes" id="UP000182829"/>
    </source>
</evidence>
<feature type="transmembrane region" description="Helical" evidence="1">
    <location>
        <begin position="21"/>
        <end position="40"/>
    </location>
</feature>
<dbReference type="AlphaFoldDB" id="A0A1I3TMC0"/>
<proteinExistence type="predicted"/>
<keyword evidence="1" id="KW-0472">Membrane</keyword>
<evidence type="ECO:0000313" key="2">
    <source>
        <dbReference type="EMBL" id="SFJ72374.1"/>
    </source>
</evidence>